<reference evidence="1 2" key="1">
    <citation type="submission" date="2020-08" db="EMBL/GenBank/DDBJ databases">
        <title>Genomic Encyclopedia of Type Strains, Phase IV (KMG-IV): sequencing the most valuable type-strain genomes for metagenomic binning, comparative biology and taxonomic classification.</title>
        <authorList>
            <person name="Goeker M."/>
        </authorList>
    </citation>
    <scope>NUCLEOTIDE SEQUENCE [LARGE SCALE GENOMIC DNA]</scope>
    <source>
        <strain evidence="1 2">DSM 17328</strain>
    </source>
</reference>
<name>A0A7W7B363_9SPHN</name>
<dbReference type="InterPro" id="IPR035959">
    <property type="entry name" value="RutC-like_sf"/>
</dbReference>
<dbReference type="AlphaFoldDB" id="A0A7W7B363"/>
<evidence type="ECO:0000313" key="1">
    <source>
        <dbReference type="EMBL" id="MBB4633029.1"/>
    </source>
</evidence>
<dbReference type="PANTHER" id="PTHR43857">
    <property type="entry name" value="BLR7761 PROTEIN"/>
    <property type="match status" value="1"/>
</dbReference>
<keyword evidence="2" id="KW-1185">Reference proteome</keyword>
<gene>
    <name evidence="1" type="ORF">GGQ98_002658</name>
</gene>
<dbReference type="Gene3D" id="3.30.1330.40">
    <property type="entry name" value="RutC-like"/>
    <property type="match status" value="1"/>
</dbReference>
<dbReference type="Pfam" id="PF01042">
    <property type="entry name" value="Ribonuc_L-PSP"/>
    <property type="match status" value="1"/>
</dbReference>
<evidence type="ECO:0000313" key="2">
    <source>
        <dbReference type="Proteomes" id="UP000566324"/>
    </source>
</evidence>
<dbReference type="PANTHER" id="PTHR43857:SF1">
    <property type="entry name" value="YJGH FAMILY PROTEIN"/>
    <property type="match status" value="1"/>
</dbReference>
<comment type="caution">
    <text evidence="1">The sequence shown here is derived from an EMBL/GenBank/DDBJ whole genome shotgun (WGS) entry which is preliminary data.</text>
</comment>
<dbReference type="SUPFAM" id="SSF55298">
    <property type="entry name" value="YjgF-like"/>
    <property type="match status" value="1"/>
</dbReference>
<dbReference type="InterPro" id="IPR006175">
    <property type="entry name" value="YjgF/YER057c/UK114"/>
</dbReference>
<accession>A0A7W7B363</accession>
<dbReference type="EMBL" id="JACHNZ010000032">
    <property type="protein sequence ID" value="MBB4633029.1"/>
    <property type="molecule type" value="Genomic_DNA"/>
</dbReference>
<sequence length="132" mass="14054">MIDRQTFHLRPEGEKAFGYAQAVRSGGTLHISGSLSVDDAFAPEFPGDMAAQIGSVYAGITRTLDAFGATMANVVKENIYVTDMDAFIAANGARIARYGGLDLPATTAVEVRRLAFPECMIEIEITAALPTP</sequence>
<proteinExistence type="predicted"/>
<organism evidence="1 2">
    <name type="scientific">Sphingosinicella soli</name>
    <dbReference type="NCBI Taxonomy" id="333708"/>
    <lineage>
        <taxon>Bacteria</taxon>
        <taxon>Pseudomonadati</taxon>
        <taxon>Pseudomonadota</taxon>
        <taxon>Alphaproteobacteria</taxon>
        <taxon>Sphingomonadales</taxon>
        <taxon>Sphingosinicellaceae</taxon>
        <taxon>Sphingosinicella</taxon>
    </lineage>
</organism>
<protein>
    <submittedName>
        <fullName evidence="1">Enamine deaminase RidA (YjgF/YER057c/UK114 family)</fullName>
    </submittedName>
</protein>
<dbReference type="CDD" id="cd00448">
    <property type="entry name" value="YjgF_YER057c_UK114_family"/>
    <property type="match status" value="1"/>
</dbReference>
<dbReference type="Proteomes" id="UP000566324">
    <property type="component" value="Unassembled WGS sequence"/>
</dbReference>
<dbReference type="RefSeq" id="WP_207791408.1">
    <property type="nucleotide sequence ID" value="NZ_JACHNZ010000032.1"/>
</dbReference>